<keyword evidence="2" id="KW-1185">Reference proteome</keyword>
<proteinExistence type="predicted"/>
<dbReference type="Proteomes" id="UP000054549">
    <property type="component" value="Unassembled WGS sequence"/>
</dbReference>
<reference evidence="1 2" key="1">
    <citation type="submission" date="2014-04" db="EMBL/GenBank/DDBJ databases">
        <title>Evolutionary Origins and Diversification of the Mycorrhizal Mutualists.</title>
        <authorList>
            <consortium name="DOE Joint Genome Institute"/>
            <consortium name="Mycorrhizal Genomics Consortium"/>
            <person name="Kohler A."/>
            <person name="Kuo A."/>
            <person name="Nagy L.G."/>
            <person name="Floudas D."/>
            <person name="Copeland A."/>
            <person name="Barry K.W."/>
            <person name="Cichocki N."/>
            <person name="Veneault-Fourrey C."/>
            <person name="LaButti K."/>
            <person name="Lindquist E.A."/>
            <person name="Lipzen A."/>
            <person name="Lundell T."/>
            <person name="Morin E."/>
            <person name="Murat C."/>
            <person name="Riley R."/>
            <person name="Ohm R."/>
            <person name="Sun H."/>
            <person name="Tunlid A."/>
            <person name="Henrissat B."/>
            <person name="Grigoriev I.V."/>
            <person name="Hibbett D.S."/>
            <person name="Martin F."/>
        </authorList>
    </citation>
    <scope>NUCLEOTIDE SEQUENCE [LARGE SCALE GENOMIC DNA]</scope>
    <source>
        <strain evidence="1 2">Koide BX008</strain>
    </source>
</reference>
<organism evidence="1 2">
    <name type="scientific">Amanita muscaria (strain Koide BX008)</name>
    <dbReference type="NCBI Taxonomy" id="946122"/>
    <lineage>
        <taxon>Eukaryota</taxon>
        <taxon>Fungi</taxon>
        <taxon>Dikarya</taxon>
        <taxon>Basidiomycota</taxon>
        <taxon>Agaricomycotina</taxon>
        <taxon>Agaricomycetes</taxon>
        <taxon>Agaricomycetidae</taxon>
        <taxon>Agaricales</taxon>
        <taxon>Pluteineae</taxon>
        <taxon>Amanitaceae</taxon>
        <taxon>Amanita</taxon>
    </lineage>
</organism>
<dbReference type="EMBL" id="KN818230">
    <property type="protein sequence ID" value="KIL67891.1"/>
    <property type="molecule type" value="Genomic_DNA"/>
</dbReference>
<dbReference type="HOGENOM" id="CLU_154017_0_0_1"/>
<protein>
    <submittedName>
        <fullName evidence="1">Uncharacterized protein</fullName>
    </submittedName>
</protein>
<gene>
    <name evidence="1" type="ORF">M378DRAFT_72800</name>
</gene>
<dbReference type="AlphaFoldDB" id="A0A0C2XEN8"/>
<dbReference type="OrthoDB" id="192748at2759"/>
<dbReference type="InParanoid" id="A0A0C2XEN8"/>
<evidence type="ECO:0000313" key="1">
    <source>
        <dbReference type="EMBL" id="KIL67891.1"/>
    </source>
</evidence>
<name>A0A0C2XEN8_AMAMK</name>
<accession>A0A0C2XEN8</accession>
<dbReference type="STRING" id="946122.A0A0C2XEN8"/>
<evidence type="ECO:0000313" key="2">
    <source>
        <dbReference type="Proteomes" id="UP000054549"/>
    </source>
</evidence>
<sequence>MLSRLVRLNRSRRTYSANVRPTPPKKDDDFRPPWVYTFSRLLSYTMIPAAVMYSVLFYDFGDRDHVFQPARRWVAQQKIAFLTLSPEEQQLADTSRKSTDEPSI</sequence>